<evidence type="ECO:0000313" key="1">
    <source>
        <dbReference type="EMBL" id="EXY73401.1"/>
    </source>
</evidence>
<proteinExistence type="predicted"/>
<accession>A0A015TRW1</accession>
<name>A0A015TRW1_BACFG</name>
<reference evidence="1 2" key="1">
    <citation type="submission" date="2014-02" db="EMBL/GenBank/DDBJ databases">
        <authorList>
            <person name="Sears C."/>
            <person name="Carroll K."/>
            <person name="Sack B.R."/>
            <person name="Qadri F."/>
            <person name="Myers L.L."/>
            <person name="Chung G.-T."/>
            <person name="Escheverria P."/>
            <person name="Fraser C.M."/>
            <person name="Sadzewicz L."/>
            <person name="Shefchek K.A."/>
            <person name="Tallon L."/>
            <person name="Das S.P."/>
            <person name="Daugherty S."/>
            <person name="Mongodin E.F."/>
        </authorList>
    </citation>
    <scope>NUCLEOTIDE SEQUENCE [LARGE SCALE GENOMIC DNA]</scope>
    <source>
        <strain evidence="2">3988T(B)14</strain>
    </source>
</reference>
<comment type="caution">
    <text evidence="1">The sequence shown here is derived from an EMBL/GenBank/DDBJ whole genome shotgun (WGS) entry which is preliminary data.</text>
</comment>
<evidence type="ECO:0000313" key="2">
    <source>
        <dbReference type="Proteomes" id="UP000020529"/>
    </source>
</evidence>
<dbReference type="EMBL" id="JGCY01000358">
    <property type="protein sequence ID" value="EXY73401.1"/>
    <property type="molecule type" value="Genomic_DNA"/>
</dbReference>
<organism evidence="1 2">
    <name type="scientific">Bacteroides fragilis str. 3988T(B)14</name>
    <dbReference type="NCBI Taxonomy" id="1339315"/>
    <lineage>
        <taxon>Bacteria</taxon>
        <taxon>Pseudomonadati</taxon>
        <taxon>Bacteroidota</taxon>
        <taxon>Bacteroidia</taxon>
        <taxon>Bacteroidales</taxon>
        <taxon>Bacteroidaceae</taxon>
        <taxon>Bacteroides</taxon>
    </lineage>
</organism>
<protein>
    <submittedName>
        <fullName evidence="1">Uncharacterized protein</fullName>
    </submittedName>
</protein>
<dbReference type="Proteomes" id="UP000020529">
    <property type="component" value="Unassembled WGS sequence"/>
</dbReference>
<dbReference type="AlphaFoldDB" id="A0A015TRW1"/>
<dbReference type="PATRIC" id="fig|1339315.3.peg.3522"/>
<gene>
    <name evidence="1" type="ORF">M124_2836</name>
</gene>
<sequence>MQMYTDSCLLYGDRLAYLSTADVVRMLSGFIGLTVYRQVSC</sequence>